<comment type="caution">
    <text evidence="1">The sequence shown here is derived from an EMBL/GenBank/DDBJ whole genome shotgun (WGS) entry which is preliminary data.</text>
</comment>
<dbReference type="RefSeq" id="WP_148637598.1">
    <property type="nucleotide sequence ID" value="NZ_VSLA01000014.1"/>
</dbReference>
<protein>
    <submittedName>
        <fullName evidence="1">Uncharacterized protein</fullName>
    </submittedName>
</protein>
<dbReference type="AlphaFoldDB" id="A0A5D0WN68"/>
<sequence>MLNSAQIKELFEKEAVAFLGWEGVPIYRAIELFGIEAVDAGMDEKEEETLYCGYKIEGGYIAWHLLYKGFRKAATYANAEEIKRICIEKELAGKETRAKFDRIGITQQKAKLTILRAKPDKGRKHA</sequence>
<gene>
    <name evidence="1" type="ORF">FXB42_09355</name>
</gene>
<name>A0A5D0WN68_9FIRM</name>
<reference evidence="1 2" key="1">
    <citation type="submission" date="2019-08" db="EMBL/GenBank/DDBJ databases">
        <title>Isolation and enrichment of carboxydotrophic bacteria from anaerobic sludge for the production of bio-based chemicals from syngas.</title>
        <authorList>
            <person name="Antares A.L."/>
            <person name="Moreira J."/>
            <person name="Diender M."/>
            <person name="Parshina S.N."/>
            <person name="Stams A.J.M."/>
            <person name="Alves M."/>
            <person name="Alves J.I."/>
            <person name="Sousa D.Z."/>
        </authorList>
    </citation>
    <scope>NUCLEOTIDE SEQUENCE [LARGE SCALE GENOMIC DNA]</scope>
    <source>
        <strain evidence="1 2">JM</strain>
    </source>
</reference>
<dbReference type="EMBL" id="VSLA01000014">
    <property type="protein sequence ID" value="TYC85569.1"/>
    <property type="molecule type" value="Genomic_DNA"/>
</dbReference>
<accession>A0A5D0WN68</accession>
<dbReference type="Proteomes" id="UP000322619">
    <property type="component" value="Unassembled WGS sequence"/>
</dbReference>
<proteinExistence type="predicted"/>
<evidence type="ECO:0000313" key="2">
    <source>
        <dbReference type="Proteomes" id="UP000322619"/>
    </source>
</evidence>
<evidence type="ECO:0000313" key="1">
    <source>
        <dbReference type="EMBL" id="TYC85569.1"/>
    </source>
</evidence>
<organism evidence="1 2">
    <name type="scientific">Acetobacterium wieringae</name>
    <dbReference type="NCBI Taxonomy" id="52694"/>
    <lineage>
        <taxon>Bacteria</taxon>
        <taxon>Bacillati</taxon>
        <taxon>Bacillota</taxon>
        <taxon>Clostridia</taxon>
        <taxon>Eubacteriales</taxon>
        <taxon>Eubacteriaceae</taxon>
        <taxon>Acetobacterium</taxon>
    </lineage>
</organism>